<comment type="caution">
    <text evidence="1">The sequence shown here is derived from an EMBL/GenBank/DDBJ whole genome shotgun (WGS) entry which is preliminary data.</text>
</comment>
<proteinExistence type="predicted"/>
<gene>
    <name evidence="1" type="ORF">G1429_11795</name>
</gene>
<protein>
    <recommendedName>
        <fullName evidence="2">ATP-binding protein</fullName>
    </recommendedName>
</protein>
<dbReference type="PANTHER" id="PTHR42708:SF1">
    <property type="entry name" value="GLIDING MOTILITY PROTEIN MGLA"/>
    <property type="match status" value="1"/>
</dbReference>
<sequence>MKNDYKILFIGRTGVGKTTAINAVSQSKVIATDVAMTTGYSEQKNTTTVGLDYGEFTVKHSNQNYLMRLYGVPGQERFGYSWEILQKGSSGIILLADATHKSLVDDIIYYTNAISKSSGLTPMVIAIIKHDLLNKFEKQQLQKRIDETASDFPMFWIDARASEAIENVLNKLLHMITGSGA</sequence>
<dbReference type="CDD" id="cd00882">
    <property type="entry name" value="Ras_like_GTPase"/>
    <property type="match status" value="1"/>
</dbReference>
<dbReference type="GO" id="GO:0003924">
    <property type="term" value="F:GTPase activity"/>
    <property type="evidence" value="ECO:0007669"/>
    <property type="project" value="InterPro"/>
</dbReference>
<accession>A0A722XL64</accession>
<dbReference type="SUPFAM" id="SSF52540">
    <property type="entry name" value="P-loop containing nucleoside triphosphate hydrolases"/>
    <property type="match status" value="1"/>
</dbReference>
<dbReference type="GO" id="GO:0005525">
    <property type="term" value="F:GTP binding"/>
    <property type="evidence" value="ECO:0007669"/>
    <property type="project" value="InterPro"/>
</dbReference>
<dbReference type="EMBL" id="DAAQHH010000004">
    <property type="protein sequence ID" value="HAD9327928.1"/>
    <property type="molecule type" value="Genomic_DNA"/>
</dbReference>
<dbReference type="AlphaFoldDB" id="A0A722XL64"/>
<dbReference type="InterPro" id="IPR027417">
    <property type="entry name" value="P-loop_NTPase"/>
</dbReference>
<organism evidence="1">
    <name type="scientific">Salmonella enterica</name>
    <name type="common">Salmonella choleraesuis</name>
    <dbReference type="NCBI Taxonomy" id="28901"/>
    <lineage>
        <taxon>Bacteria</taxon>
        <taxon>Pseudomonadati</taxon>
        <taxon>Pseudomonadota</taxon>
        <taxon>Gammaproteobacteria</taxon>
        <taxon>Enterobacterales</taxon>
        <taxon>Enterobacteriaceae</taxon>
        <taxon>Salmonella</taxon>
    </lineage>
</organism>
<dbReference type="Gene3D" id="3.40.50.300">
    <property type="entry name" value="P-loop containing nucleotide triphosphate hydrolases"/>
    <property type="match status" value="1"/>
</dbReference>
<evidence type="ECO:0000313" key="1">
    <source>
        <dbReference type="EMBL" id="HAD9327928.1"/>
    </source>
</evidence>
<reference evidence="1" key="2">
    <citation type="submission" date="2019-01" db="EMBL/GenBank/DDBJ databases">
        <authorList>
            <consortium name="NCBI Pathogen Detection Project"/>
        </authorList>
    </citation>
    <scope>NUCLEOTIDE SEQUENCE</scope>
    <source>
        <strain evidence="1">R17.5973</strain>
    </source>
</reference>
<dbReference type="Pfam" id="PF00071">
    <property type="entry name" value="Ras"/>
    <property type="match status" value="1"/>
</dbReference>
<name>A0A722XL64_SALER</name>
<evidence type="ECO:0008006" key="2">
    <source>
        <dbReference type="Google" id="ProtNLM"/>
    </source>
</evidence>
<dbReference type="PROSITE" id="PS51419">
    <property type="entry name" value="RAB"/>
    <property type="match status" value="1"/>
</dbReference>
<reference evidence="1" key="1">
    <citation type="journal article" date="2018" name="Genome Biol.">
        <title>SKESA: strategic k-mer extension for scrupulous assemblies.</title>
        <authorList>
            <person name="Souvorov A."/>
            <person name="Agarwala R."/>
            <person name="Lipman D.J."/>
        </authorList>
    </citation>
    <scope>NUCLEOTIDE SEQUENCE</scope>
    <source>
        <strain evidence="1">R17.5973</strain>
    </source>
</reference>
<dbReference type="PANTHER" id="PTHR42708">
    <property type="entry name" value="ATP/GTP-BINDING PROTEIN-RELATED"/>
    <property type="match status" value="1"/>
</dbReference>
<dbReference type="InterPro" id="IPR052705">
    <property type="entry name" value="Gliding_Motility_GTPase"/>
</dbReference>
<dbReference type="InterPro" id="IPR001806">
    <property type="entry name" value="Small_GTPase"/>
</dbReference>